<evidence type="ECO:0000256" key="2">
    <source>
        <dbReference type="ARBA" id="ARBA00022679"/>
    </source>
</evidence>
<comment type="miscellaneous">
    <text evidence="3">Although this enzyme belongs to the family of MTA phosphorylases based on sequence homology, it lacks several conserved amino acids in the substrate binding pocket that confer specificity towards MTA.</text>
</comment>
<keyword evidence="1 3" id="KW-0328">Glycosyltransferase</keyword>
<feature type="binding site" evidence="3">
    <location>
        <begin position="47"/>
        <end position="48"/>
    </location>
    <ligand>
        <name>phosphate</name>
        <dbReference type="ChEBI" id="CHEBI:43474"/>
    </ligand>
</feature>
<dbReference type="GO" id="GO:0006166">
    <property type="term" value="P:purine ribonucleoside salvage"/>
    <property type="evidence" value="ECO:0007669"/>
    <property type="project" value="UniProtKB-UniRule"/>
</dbReference>
<accession>A0A9X7J4M0</accession>
<dbReference type="RefSeq" id="WP_054937363.1">
    <property type="nucleotide sequence ID" value="NZ_PVXL01000023.1"/>
</dbReference>
<dbReference type="InterPro" id="IPR035994">
    <property type="entry name" value="Nucleoside_phosphorylase_sf"/>
</dbReference>
<dbReference type="CDD" id="cd09010">
    <property type="entry name" value="MTAP_SsMTAPII_like_MTIP"/>
    <property type="match status" value="1"/>
</dbReference>
<comment type="pathway">
    <text evidence="3">Purine metabolism; purine nucleoside salvage.</text>
</comment>
<dbReference type="AlphaFoldDB" id="A0A9X7J4M0"/>
<organism evidence="5 6">
    <name type="scientific">Neomoorella stamsii</name>
    <dbReference type="NCBI Taxonomy" id="1266720"/>
    <lineage>
        <taxon>Bacteria</taxon>
        <taxon>Bacillati</taxon>
        <taxon>Bacillota</taxon>
        <taxon>Clostridia</taxon>
        <taxon>Neomoorellales</taxon>
        <taxon>Neomoorellaceae</taxon>
        <taxon>Neomoorella</taxon>
    </lineage>
</organism>
<proteinExistence type="inferred from homology"/>
<dbReference type="EMBL" id="PVXL01000023">
    <property type="protein sequence ID" value="PRR76090.1"/>
    <property type="molecule type" value="Genomic_DNA"/>
</dbReference>
<dbReference type="PANTHER" id="PTHR42679">
    <property type="entry name" value="S-METHYL-5'-THIOADENOSINE PHOSPHORYLASE"/>
    <property type="match status" value="1"/>
</dbReference>
<feature type="site" description="Important for substrate specificity" evidence="3">
    <location>
        <position position="156"/>
    </location>
</feature>
<dbReference type="GO" id="GO:0017061">
    <property type="term" value="F:S-methyl-5-thioadenosine phosphorylase activity"/>
    <property type="evidence" value="ECO:0007669"/>
    <property type="project" value="InterPro"/>
</dbReference>
<evidence type="ECO:0000313" key="6">
    <source>
        <dbReference type="Proteomes" id="UP000239430"/>
    </source>
</evidence>
<gene>
    <name evidence="5" type="primary">mtnP_1</name>
    <name evidence="5" type="ORF">MOST_07110</name>
</gene>
<sequence length="260" mass="28978">MPIAVIGGTGFYNLLDAVRPLQVTNEYGSIELFRGHYQGKEIIFLPRHGKNHEFLAHQVNYRANFLALKELGITRILGTSAVGSLNPEMQVGDLVLLDQFVDMTTNRPKSFNKYSVDMSDPYCPELRAYFLKAAAEIDLSLHKKGTYICVDGPRYETSAEIKLYRQWGMDVVGMTNATEAVLARELGLCYAIVAIVTDLAAGISEVPPDLDTHKRVVQENRAKLSRLLLKAITLVPEQRSCRCQAIYESALAARASQLQK</sequence>
<feature type="binding site" evidence="3">
    <location>
        <position position="174"/>
    </location>
    <ligand>
        <name>substrate</name>
    </ligand>
</feature>
<dbReference type="InterPro" id="IPR010044">
    <property type="entry name" value="MTAP"/>
</dbReference>
<keyword evidence="2 3" id="KW-0808">Transferase</keyword>
<feature type="binding site" evidence="3">
    <location>
        <begin position="198"/>
        <end position="200"/>
    </location>
    <ligand>
        <name>substrate</name>
    </ligand>
</feature>
<dbReference type="HAMAP" id="MF_01963">
    <property type="entry name" value="MTAP"/>
    <property type="match status" value="1"/>
</dbReference>
<comment type="caution">
    <text evidence="5">The sequence shown here is derived from an EMBL/GenBank/DDBJ whole genome shotgun (WGS) entry which is preliminary data.</text>
</comment>
<comment type="catalytic activity">
    <reaction evidence="3">
        <text>a purine D-ribonucleoside + phosphate = a purine nucleobase + alpha-D-ribose 1-phosphate</text>
        <dbReference type="Rhea" id="RHEA:19805"/>
        <dbReference type="ChEBI" id="CHEBI:26386"/>
        <dbReference type="ChEBI" id="CHEBI:43474"/>
        <dbReference type="ChEBI" id="CHEBI:57720"/>
        <dbReference type="ChEBI" id="CHEBI:142355"/>
        <dbReference type="EC" id="2.4.2.1"/>
    </reaction>
</comment>
<dbReference type="Pfam" id="PF01048">
    <property type="entry name" value="PNP_UDP_1"/>
    <property type="match status" value="1"/>
</dbReference>
<reference evidence="5 6" key="1">
    <citation type="submission" date="2018-03" db="EMBL/GenBank/DDBJ databases">
        <title>Genome sequence of Moorella stamsii DSM 26217.</title>
        <authorList>
            <person name="Poehlein A."/>
            <person name="Daniel R."/>
        </authorList>
    </citation>
    <scope>NUCLEOTIDE SEQUENCE [LARGE SCALE GENOMIC DNA]</scope>
    <source>
        <strain evidence="6">DSM 26217</strain>
    </source>
</reference>
<evidence type="ECO:0000256" key="3">
    <source>
        <dbReference type="HAMAP-Rule" id="MF_01963"/>
    </source>
</evidence>
<dbReference type="InterPro" id="IPR000845">
    <property type="entry name" value="Nucleoside_phosphorylase_d"/>
</dbReference>
<comment type="function">
    <text evidence="3">Purine nucleoside phosphorylase involved in purine salvage.</text>
</comment>
<evidence type="ECO:0000313" key="5">
    <source>
        <dbReference type="EMBL" id="PRR76090.1"/>
    </source>
</evidence>
<dbReference type="SUPFAM" id="SSF53167">
    <property type="entry name" value="Purine and uridine phosphorylases"/>
    <property type="match status" value="1"/>
</dbReference>
<keyword evidence="3" id="KW-0660">Purine salvage</keyword>
<dbReference type="Proteomes" id="UP000239430">
    <property type="component" value="Unassembled WGS sequence"/>
</dbReference>
<feature type="binding site" evidence="3">
    <location>
        <position position="9"/>
    </location>
    <ligand>
        <name>phosphate</name>
        <dbReference type="ChEBI" id="CHEBI:43474"/>
    </ligand>
</feature>
<dbReference type="PANTHER" id="PTHR42679:SF2">
    <property type="entry name" value="S-METHYL-5'-THIOADENOSINE PHOSPHORYLASE"/>
    <property type="match status" value="1"/>
</dbReference>
<feature type="domain" description="Nucleoside phosphorylase" evidence="4">
    <location>
        <begin position="2"/>
        <end position="232"/>
    </location>
</feature>
<dbReference type="GO" id="GO:0019509">
    <property type="term" value="P:L-methionine salvage from methylthioadenosine"/>
    <property type="evidence" value="ECO:0007669"/>
    <property type="project" value="TreeGrafter"/>
</dbReference>
<keyword evidence="6" id="KW-1185">Reference proteome</keyword>
<dbReference type="EC" id="2.4.2.1" evidence="3"/>
<name>A0A9X7J4M0_9FIRM</name>
<comment type="subunit">
    <text evidence="3">Homohexamer. Dimer of a homotrimer.</text>
</comment>
<evidence type="ECO:0000259" key="4">
    <source>
        <dbReference type="Pfam" id="PF01048"/>
    </source>
</evidence>
<dbReference type="GO" id="GO:0005829">
    <property type="term" value="C:cytosol"/>
    <property type="evidence" value="ECO:0007669"/>
    <property type="project" value="TreeGrafter"/>
</dbReference>
<comment type="similarity">
    <text evidence="3">Belongs to the PNP/MTAP phosphorylase family. MTAP subfamily.</text>
</comment>
<dbReference type="Gene3D" id="3.40.50.1580">
    <property type="entry name" value="Nucleoside phosphorylase domain"/>
    <property type="match status" value="1"/>
</dbReference>
<protein>
    <recommendedName>
        <fullName evidence="3">Purine nucleoside phosphorylase</fullName>
        <shortName evidence="3">PNP</shortName>
        <ecNumber evidence="3">2.4.2.1</ecNumber>
    </recommendedName>
</protein>
<feature type="binding site" evidence="3">
    <location>
        <position position="175"/>
    </location>
    <ligand>
        <name>phosphate</name>
        <dbReference type="ChEBI" id="CHEBI:43474"/>
    </ligand>
</feature>
<feature type="site" description="Important for substrate specificity" evidence="3">
    <location>
        <position position="210"/>
    </location>
</feature>
<feature type="binding site" evidence="3">
    <location>
        <begin position="80"/>
        <end position="81"/>
    </location>
    <ligand>
        <name>phosphate</name>
        <dbReference type="ChEBI" id="CHEBI:43474"/>
    </ligand>
</feature>
<evidence type="ECO:0000256" key="1">
    <source>
        <dbReference type="ARBA" id="ARBA00022676"/>
    </source>
</evidence>